<dbReference type="eggNOG" id="COG5285">
    <property type="taxonomic scope" value="Bacteria"/>
</dbReference>
<dbReference type="SUPFAM" id="SSF51197">
    <property type="entry name" value="Clavaminate synthase-like"/>
    <property type="match status" value="1"/>
</dbReference>
<accession>U2Y603</accession>
<evidence type="ECO:0000313" key="3">
    <source>
        <dbReference type="Proteomes" id="UP000016568"/>
    </source>
</evidence>
<reference evidence="2 3" key="1">
    <citation type="submission" date="2013-09" db="EMBL/GenBank/DDBJ databases">
        <title>Whole genome shotgun sequence of Novosphingobium tardaugens NBRC 16725.</title>
        <authorList>
            <person name="Isaki S."/>
            <person name="Hosoyama A."/>
            <person name="Tsuchikane K."/>
            <person name="Katsumata H."/>
            <person name="Ando Y."/>
            <person name="Yamazaki S."/>
            <person name="Fujita N."/>
        </authorList>
    </citation>
    <scope>NUCLEOTIDE SEQUENCE [LARGE SCALE GENOMIC DNA]</scope>
    <source>
        <strain evidence="2 3">NBRC 16725</strain>
    </source>
</reference>
<dbReference type="GO" id="GO:0016706">
    <property type="term" value="F:2-oxoglutarate-dependent dioxygenase activity"/>
    <property type="evidence" value="ECO:0007669"/>
    <property type="project" value="UniProtKB-ARBA"/>
</dbReference>
<name>U2Y603_9SPHN</name>
<evidence type="ECO:0000313" key="2">
    <source>
        <dbReference type="EMBL" id="GAD48571.1"/>
    </source>
</evidence>
<dbReference type="RefSeq" id="WP_021689478.1">
    <property type="nucleotide sequence ID" value="NZ_BASZ01000003.1"/>
</dbReference>
<organism evidence="2 3">
    <name type="scientific">Caenibius tardaugens NBRC 16725</name>
    <dbReference type="NCBI Taxonomy" id="1219035"/>
    <lineage>
        <taxon>Bacteria</taxon>
        <taxon>Pseudomonadati</taxon>
        <taxon>Pseudomonadota</taxon>
        <taxon>Alphaproteobacteria</taxon>
        <taxon>Sphingomonadales</taxon>
        <taxon>Erythrobacteraceae</taxon>
        <taxon>Caenibius</taxon>
    </lineage>
</organism>
<keyword evidence="2" id="KW-0560">Oxidoreductase</keyword>
<keyword evidence="2" id="KW-0223">Dioxygenase</keyword>
<dbReference type="AlphaFoldDB" id="U2Y603"/>
<dbReference type="Pfam" id="PF05721">
    <property type="entry name" value="PhyH"/>
    <property type="match status" value="1"/>
</dbReference>
<gene>
    <name evidence="2" type="ORF">NT2_03_00590</name>
</gene>
<protein>
    <submittedName>
        <fullName evidence="2">Putative phytanoyl-CoA dioxygenase</fullName>
    </submittedName>
</protein>
<dbReference type="Gene3D" id="2.60.120.620">
    <property type="entry name" value="q2cbj1_9rhob like domain"/>
    <property type="match status" value="1"/>
</dbReference>
<comment type="caution">
    <text evidence="2">The sequence shown here is derived from an EMBL/GenBank/DDBJ whole genome shotgun (WGS) entry which is preliminary data.</text>
</comment>
<evidence type="ECO:0000256" key="1">
    <source>
        <dbReference type="ARBA" id="ARBA00001954"/>
    </source>
</evidence>
<comment type="cofactor">
    <cofactor evidence="1">
        <name>Fe(2+)</name>
        <dbReference type="ChEBI" id="CHEBI:29033"/>
    </cofactor>
</comment>
<dbReference type="PANTHER" id="PTHR20883">
    <property type="entry name" value="PHYTANOYL-COA DIOXYGENASE DOMAIN CONTAINING 1"/>
    <property type="match status" value="1"/>
</dbReference>
<dbReference type="Proteomes" id="UP000016568">
    <property type="component" value="Unassembled WGS sequence"/>
</dbReference>
<dbReference type="GO" id="GO:0005506">
    <property type="term" value="F:iron ion binding"/>
    <property type="evidence" value="ECO:0007669"/>
    <property type="project" value="UniProtKB-ARBA"/>
</dbReference>
<sequence length="289" mass="32070">MNTEISSAQIARFHAHDNPDAIAARMLADGVVIVRAMLDRATLDAFNAEIDGYFAGEDDVARSYMNGTVTQFFGPQTRHLAGLAGKSAVFRRDVLCHPVLMAQCERILRPHCATYQLNFADVMDRWPGAAQQIFHRDDGIWPYLPPLGFPLEFATMIALGPFTAERGATLIVPGSHRWEKDRVPQPHEIAVAEMEPGDAAFYLGSTLHAGGENTTDQRRRGMHLSYCLGWLRTEDNNYLTAPIDLVRTLPRDQQAILGYALHDGIEVNGGFLGAVDWRNPLDLMAEGRL</sequence>
<dbReference type="InterPro" id="IPR008775">
    <property type="entry name" value="Phytyl_CoA_dOase-like"/>
</dbReference>
<dbReference type="PANTHER" id="PTHR20883:SF48">
    <property type="entry name" value="ECTOINE DIOXYGENASE"/>
    <property type="match status" value="1"/>
</dbReference>
<keyword evidence="3" id="KW-1185">Reference proteome</keyword>
<dbReference type="EMBL" id="BASZ01000003">
    <property type="protein sequence ID" value="GAD48571.1"/>
    <property type="molecule type" value="Genomic_DNA"/>
</dbReference>
<proteinExistence type="predicted"/>